<keyword evidence="8" id="KW-1185">Reference proteome</keyword>
<feature type="transmembrane region" description="Helical" evidence="5">
    <location>
        <begin position="282"/>
        <end position="302"/>
    </location>
</feature>
<feature type="transmembrane region" description="Helical" evidence="5">
    <location>
        <begin position="158"/>
        <end position="179"/>
    </location>
</feature>
<dbReference type="Proteomes" id="UP000612893">
    <property type="component" value="Unassembled WGS sequence"/>
</dbReference>
<sequence>MTIESDETTIAHPPVGATVPGRFTGAMAGGAAGLILVQMGWVFAGMDYTIYSSALPLILADLHISIPTGGLIFFLSLQGTWIGSLLVPVIADYFGRRRAMMGNILLYALTTGAVAFAASSAYLTAARFLVNFGIGAEQPIGATYIAERWNPKTRARAMGFMQSGFAIGLLFASLLLATIAPRYGWRPLFLIGAIPALLVVGFRFFLPESEKWKEHQEQKKRAQAEETKETKRSPFTMGQLFSPSLRKATIVGTILLLAGNTAGGGILAWAPTYLKVARGLDIGTVGWFGVVQALGLLFGYNMSGVVSDWTSRRVSLMIAFGLGIVSLIAFGLVTNLVLVAVAIFMVGAALGGQFGNFITYLSELFPTASRATGVGWCMGIGLVAWSIVPLVLGLLAPSGNFGTLFAILGGTACLIGIIAAYFGPETKGKVLD</sequence>
<feature type="transmembrane region" description="Helical" evidence="5">
    <location>
        <begin position="185"/>
        <end position="206"/>
    </location>
</feature>
<name>A0A934JWA6_9BACT</name>
<dbReference type="EMBL" id="JAEKNR010000031">
    <property type="protein sequence ID" value="MBJ7596981.1"/>
    <property type="molecule type" value="Genomic_DNA"/>
</dbReference>
<comment type="subcellular location">
    <subcellularLocation>
        <location evidence="1">Cell membrane</location>
        <topology evidence="1">Multi-pass membrane protein</topology>
    </subcellularLocation>
</comment>
<feature type="transmembrane region" description="Helical" evidence="5">
    <location>
        <begin position="103"/>
        <end position="122"/>
    </location>
</feature>
<feature type="transmembrane region" description="Helical" evidence="5">
    <location>
        <begin position="373"/>
        <end position="395"/>
    </location>
</feature>
<dbReference type="Gene3D" id="1.20.1250.20">
    <property type="entry name" value="MFS general substrate transporter like domains"/>
    <property type="match status" value="1"/>
</dbReference>
<dbReference type="PANTHER" id="PTHR23508">
    <property type="entry name" value="CARBOXYLIC ACID TRANSPORTER PROTEIN HOMOLOG"/>
    <property type="match status" value="1"/>
</dbReference>
<feature type="transmembrane region" description="Helical" evidence="5">
    <location>
        <begin position="31"/>
        <end position="51"/>
    </location>
</feature>
<feature type="transmembrane region" description="Helical" evidence="5">
    <location>
        <begin position="248"/>
        <end position="270"/>
    </location>
</feature>
<dbReference type="AlphaFoldDB" id="A0A934JWA6"/>
<gene>
    <name evidence="7" type="ORF">JF922_02690</name>
</gene>
<feature type="transmembrane region" description="Helical" evidence="5">
    <location>
        <begin position="339"/>
        <end position="361"/>
    </location>
</feature>
<organism evidence="7 8">
    <name type="scientific">Candidatus Nephthysia bennettiae</name>
    <dbReference type="NCBI Taxonomy" id="3127016"/>
    <lineage>
        <taxon>Bacteria</taxon>
        <taxon>Bacillati</taxon>
        <taxon>Candidatus Dormiibacterota</taxon>
        <taxon>Candidatus Dormibacteria</taxon>
        <taxon>Candidatus Dormibacterales</taxon>
        <taxon>Candidatus Dormibacteraceae</taxon>
        <taxon>Candidatus Nephthysia</taxon>
    </lineage>
</organism>
<dbReference type="Pfam" id="PF07690">
    <property type="entry name" value="MFS_1"/>
    <property type="match status" value="1"/>
</dbReference>
<protein>
    <submittedName>
        <fullName evidence="7">MFS transporter</fullName>
    </submittedName>
</protein>
<evidence type="ECO:0000256" key="4">
    <source>
        <dbReference type="ARBA" id="ARBA00023136"/>
    </source>
</evidence>
<evidence type="ECO:0000256" key="1">
    <source>
        <dbReference type="ARBA" id="ARBA00004651"/>
    </source>
</evidence>
<dbReference type="InterPro" id="IPR011701">
    <property type="entry name" value="MFS"/>
</dbReference>
<keyword evidence="3 5" id="KW-1133">Transmembrane helix</keyword>
<feature type="transmembrane region" description="Helical" evidence="5">
    <location>
        <begin position="401"/>
        <end position="422"/>
    </location>
</feature>
<evidence type="ECO:0000313" key="8">
    <source>
        <dbReference type="Proteomes" id="UP000612893"/>
    </source>
</evidence>
<dbReference type="SUPFAM" id="SSF103473">
    <property type="entry name" value="MFS general substrate transporter"/>
    <property type="match status" value="1"/>
</dbReference>
<feature type="transmembrane region" description="Helical" evidence="5">
    <location>
        <begin position="71"/>
        <end position="91"/>
    </location>
</feature>
<dbReference type="InterPro" id="IPR036259">
    <property type="entry name" value="MFS_trans_sf"/>
</dbReference>
<keyword evidence="2 5" id="KW-0812">Transmembrane</keyword>
<evidence type="ECO:0000256" key="2">
    <source>
        <dbReference type="ARBA" id="ARBA00022692"/>
    </source>
</evidence>
<feature type="domain" description="Major facilitator superfamily (MFS) profile" evidence="6">
    <location>
        <begin position="33"/>
        <end position="427"/>
    </location>
</feature>
<accession>A0A934JWA6</accession>
<feature type="transmembrane region" description="Helical" evidence="5">
    <location>
        <begin position="314"/>
        <end position="333"/>
    </location>
</feature>
<proteinExistence type="predicted"/>
<evidence type="ECO:0000313" key="7">
    <source>
        <dbReference type="EMBL" id="MBJ7596981.1"/>
    </source>
</evidence>
<dbReference type="InterPro" id="IPR005829">
    <property type="entry name" value="Sugar_transporter_CS"/>
</dbReference>
<dbReference type="GO" id="GO:0005886">
    <property type="term" value="C:plasma membrane"/>
    <property type="evidence" value="ECO:0007669"/>
    <property type="project" value="UniProtKB-SubCell"/>
</dbReference>
<evidence type="ECO:0000256" key="3">
    <source>
        <dbReference type="ARBA" id="ARBA00022989"/>
    </source>
</evidence>
<evidence type="ECO:0000256" key="5">
    <source>
        <dbReference type="SAM" id="Phobius"/>
    </source>
</evidence>
<dbReference type="InterPro" id="IPR020846">
    <property type="entry name" value="MFS_dom"/>
</dbReference>
<comment type="caution">
    <text evidence="7">The sequence shown here is derived from an EMBL/GenBank/DDBJ whole genome shotgun (WGS) entry which is preliminary data.</text>
</comment>
<dbReference type="RefSeq" id="WP_338198850.1">
    <property type="nucleotide sequence ID" value="NZ_JAEKNR010000031.1"/>
</dbReference>
<dbReference type="PROSITE" id="PS00217">
    <property type="entry name" value="SUGAR_TRANSPORT_2"/>
    <property type="match status" value="1"/>
</dbReference>
<dbReference type="PROSITE" id="PS50850">
    <property type="entry name" value="MFS"/>
    <property type="match status" value="1"/>
</dbReference>
<reference evidence="7" key="1">
    <citation type="submission" date="2020-10" db="EMBL/GenBank/DDBJ databases">
        <title>Ca. Dormibacterota MAGs.</title>
        <authorList>
            <person name="Montgomery K."/>
        </authorList>
    </citation>
    <scope>NUCLEOTIDE SEQUENCE [LARGE SCALE GENOMIC DNA]</scope>
    <source>
        <strain evidence="7">SC8812_S17_10</strain>
    </source>
</reference>
<dbReference type="PANTHER" id="PTHR23508:SF10">
    <property type="entry name" value="CARBOXYLIC ACID TRANSPORTER PROTEIN HOMOLOG"/>
    <property type="match status" value="1"/>
</dbReference>
<evidence type="ECO:0000259" key="6">
    <source>
        <dbReference type="PROSITE" id="PS50850"/>
    </source>
</evidence>
<keyword evidence="4 5" id="KW-0472">Membrane</keyword>